<dbReference type="EMBL" id="NBWU01000001">
    <property type="protein sequence ID" value="PCE66293.1"/>
    <property type="molecule type" value="Genomic_DNA"/>
</dbReference>
<dbReference type="OrthoDB" id="6190788at2"/>
<keyword evidence="1" id="KW-0472">Membrane</keyword>
<sequence length="628" mass="70956">MLHRVLNRDYMYRNFGLVLLIFTVQSALCQIEKKDGNTTTYRKDSLRVIQLLNFSQRSMNTQLDSVADFLEEALAISLALNSPVLEGRTRIKWALYHRTKGENPEALEQAILAQKMADSLRDKPLRILANSALLNSYLTTGDKEKALEIGLKNLALVAADPPSSDKARLHFDVGNIYVDLKAHTAAEKEYKKAIDMCQTIGFVPGEMLMKVKLGILYRNMGVYDKALKQFEITSDYYGKNGQTTREMASLGHLATVYSLKSEHKTSIPLYEKAIVLLDSTKGSLFYKNDLQQKLFIAYSILGDAEKAWKWNDAYVNLKKQIESEDRNKLTAALKVEYETEKLAQEKLLAQTQATLANNRAQANRYYLIAAIGIGASCLVIGLLLFYRFKNAEKIKRIAADLKESQRRLALEKQYKDSELKALKAQMNPHFIFNVLNSIQDYIISNKKNEASDYLGQFADVIRMYLKHSDAGSISLADEMESLGMYLDLEALRFEDNFNYRIHAENSLDTLAIEIPTMLVQPYIENAIKHGLALKTGAKVIEVIFKTENEEQLKCIITDNGIGREKAKIEKQKKGLGHTSFAHRATEERLALLNYGKQRKIGVELHDCIIKGKVSGTEVILTIPITNIG</sequence>
<dbReference type="Gene3D" id="3.30.565.10">
    <property type="entry name" value="Histidine kinase-like ATPase, C-terminal domain"/>
    <property type="match status" value="1"/>
</dbReference>
<dbReference type="Pfam" id="PF06580">
    <property type="entry name" value="His_kinase"/>
    <property type="match status" value="1"/>
</dbReference>
<keyword evidence="1" id="KW-0812">Transmembrane</keyword>
<dbReference type="InterPro" id="IPR011990">
    <property type="entry name" value="TPR-like_helical_dom_sf"/>
</dbReference>
<dbReference type="Proteomes" id="UP000219559">
    <property type="component" value="Unassembled WGS sequence"/>
</dbReference>
<dbReference type="InterPro" id="IPR050640">
    <property type="entry name" value="Bact_2-comp_sensor_kinase"/>
</dbReference>
<dbReference type="Pfam" id="PF13181">
    <property type="entry name" value="TPR_8"/>
    <property type="match status" value="1"/>
</dbReference>
<gene>
    <name evidence="3" type="ORF">B7P33_03060</name>
</gene>
<dbReference type="PANTHER" id="PTHR34220">
    <property type="entry name" value="SENSOR HISTIDINE KINASE YPDA"/>
    <property type="match status" value="1"/>
</dbReference>
<feature type="transmembrane region" description="Helical" evidence="1">
    <location>
        <begin position="365"/>
        <end position="386"/>
    </location>
</feature>
<organism evidence="3 4">
    <name type="scientific">Sediminicola luteus</name>
    <dbReference type="NCBI Taxonomy" id="319238"/>
    <lineage>
        <taxon>Bacteria</taxon>
        <taxon>Pseudomonadati</taxon>
        <taxon>Bacteroidota</taxon>
        <taxon>Flavobacteriia</taxon>
        <taxon>Flavobacteriales</taxon>
        <taxon>Flavobacteriaceae</taxon>
        <taxon>Sediminicola</taxon>
    </lineage>
</organism>
<evidence type="ECO:0000313" key="4">
    <source>
        <dbReference type="Proteomes" id="UP000219559"/>
    </source>
</evidence>
<dbReference type="InterPro" id="IPR010559">
    <property type="entry name" value="Sig_transdc_His_kin_internal"/>
</dbReference>
<dbReference type="InterPro" id="IPR036890">
    <property type="entry name" value="HATPase_C_sf"/>
</dbReference>
<keyword evidence="1" id="KW-1133">Transmembrane helix</keyword>
<dbReference type="GO" id="GO:0000155">
    <property type="term" value="F:phosphorelay sensor kinase activity"/>
    <property type="evidence" value="ECO:0007669"/>
    <property type="project" value="InterPro"/>
</dbReference>
<evidence type="ECO:0000313" key="3">
    <source>
        <dbReference type="EMBL" id="PCE66293.1"/>
    </source>
</evidence>
<dbReference type="Gene3D" id="1.25.40.10">
    <property type="entry name" value="Tetratricopeptide repeat domain"/>
    <property type="match status" value="2"/>
</dbReference>
<reference evidence="3 4" key="1">
    <citation type="submission" date="2017-04" db="EMBL/GenBank/DDBJ databases">
        <title>A new member of the family Flavobacteriaceae isolated from ascidians.</title>
        <authorList>
            <person name="Chen L."/>
        </authorList>
    </citation>
    <scope>NUCLEOTIDE SEQUENCE [LARGE SCALE GENOMIC DNA]</scope>
    <source>
        <strain evidence="3 4">HQA918</strain>
    </source>
</reference>
<evidence type="ECO:0000256" key="1">
    <source>
        <dbReference type="SAM" id="Phobius"/>
    </source>
</evidence>
<feature type="domain" description="Signal transduction histidine kinase internal region" evidence="2">
    <location>
        <begin position="417"/>
        <end position="497"/>
    </location>
</feature>
<dbReference type="SUPFAM" id="SSF55874">
    <property type="entry name" value="ATPase domain of HSP90 chaperone/DNA topoisomerase II/histidine kinase"/>
    <property type="match status" value="1"/>
</dbReference>
<dbReference type="InterPro" id="IPR019734">
    <property type="entry name" value="TPR_rpt"/>
</dbReference>
<proteinExistence type="predicted"/>
<dbReference type="GO" id="GO:0016020">
    <property type="term" value="C:membrane"/>
    <property type="evidence" value="ECO:0007669"/>
    <property type="project" value="InterPro"/>
</dbReference>
<dbReference type="PANTHER" id="PTHR34220:SF7">
    <property type="entry name" value="SENSOR HISTIDINE KINASE YPDA"/>
    <property type="match status" value="1"/>
</dbReference>
<keyword evidence="4" id="KW-1185">Reference proteome</keyword>
<dbReference type="SUPFAM" id="SSF48452">
    <property type="entry name" value="TPR-like"/>
    <property type="match status" value="1"/>
</dbReference>
<comment type="caution">
    <text evidence="3">The sequence shown here is derived from an EMBL/GenBank/DDBJ whole genome shotgun (WGS) entry which is preliminary data.</text>
</comment>
<evidence type="ECO:0000259" key="2">
    <source>
        <dbReference type="Pfam" id="PF06580"/>
    </source>
</evidence>
<dbReference type="AlphaFoldDB" id="A0A2A4GCV8"/>
<accession>A0A2A4GCV8</accession>
<protein>
    <recommendedName>
        <fullName evidence="2">Signal transduction histidine kinase internal region domain-containing protein</fullName>
    </recommendedName>
</protein>
<dbReference type="SMART" id="SM00028">
    <property type="entry name" value="TPR"/>
    <property type="match status" value="3"/>
</dbReference>
<name>A0A2A4GCV8_9FLAO</name>